<dbReference type="InterPro" id="IPR001841">
    <property type="entry name" value="Znf_RING"/>
</dbReference>
<dbReference type="InterPro" id="IPR036866">
    <property type="entry name" value="RibonucZ/Hydroxyglut_hydro"/>
</dbReference>
<dbReference type="AlphaFoldDB" id="A0A6P8CA44"/>
<dbReference type="InterPro" id="IPR011108">
    <property type="entry name" value="RMMBL"/>
</dbReference>
<evidence type="ECO:0000313" key="10">
    <source>
        <dbReference type="RefSeq" id="XP_031378451.1"/>
    </source>
</evidence>
<proteinExistence type="inferred from homology"/>
<keyword evidence="3" id="KW-0378">Hydrolase</keyword>
<evidence type="ECO:0000256" key="5">
    <source>
        <dbReference type="PROSITE-ProRule" id="PRU00175"/>
    </source>
</evidence>
<feature type="transmembrane region" description="Helical" evidence="7">
    <location>
        <begin position="936"/>
        <end position="955"/>
    </location>
</feature>
<gene>
    <name evidence="10" type="primary">LOC116193840</name>
</gene>
<dbReference type="SMART" id="SM01027">
    <property type="entry name" value="Beta-Casp"/>
    <property type="match status" value="1"/>
</dbReference>
<dbReference type="OrthoDB" id="10249535at2759"/>
<dbReference type="InterPro" id="IPR001279">
    <property type="entry name" value="Metallo-B-lactamas"/>
</dbReference>
<dbReference type="GO" id="GO:0016787">
    <property type="term" value="F:hydrolase activity"/>
    <property type="evidence" value="ECO:0007669"/>
    <property type="project" value="UniProtKB-KW"/>
</dbReference>
<feature type="region of interest" description="Disordered" evidence="6">
    <location>
        <begin position="797"/>
        <end position="857"/>
    </location>
</feature>
<protein>
    <submittedName>
        <fullName evidence="10">Cleavage and polyadenylation specificity factor subunit 3-II</fullName>
    </submittedName>
</protein>
<dbReference type="GO" id="GO:0016180">
    <property type="term" value="P:snRNA processing"/>
    <property type="evidence" value="ECO:0007669"/>
    <property type="project" value="TreeGrafter"/>
</dbReference>
<name>A0A6P8CA44_PUNGR</name>
<dbReference type="Pfam" id="PF13639">
    <property type="entry name" value="zf-RING_2"/>
    <property type="match status" value="1"/>
</dbReference>
<feature type="compositionally biased region" description="Low complexity" evidence="6">
    <location>
        <begin position="771"/>
        <end position="783"/>
    </location>
</feature>
<evidence type="ECO:0000256" key="2">
    <source>
        <dbReference type="ARBA" id="ARBA00007093"/>
    </source>
</evidence>
<dbReference type="Pfam" id="PF16661">
    <property type="entry name" value="Lactamase_B_6"/>
    <property type="match status" value="1"/>
</dbReference>
<feature type="transmembrane region" description="Helical" evidence="7">
    <location>
        <begin position="1008"/>
        <end position="1025"/>
    </location>
</feature>
<evidence type="ECO:0000256" key="1">
    <source>
        <dbReference type="ARBA" id="ARBA00004123"/>
    </source>
</evidence>
<dbReference type="GO" id="GO:0005634">
    <property type="term" value="C:nucleus"/>
    <property type="evidence" value="ECO:0007669"/>
    <property type="project" value="UniProtKB-SubCell"/>
</dbReference>
<feature type="region of interest" description="Disordered" evidence="6">
    <location>
        <begin position="966"/>
        <end position="990"/>
    </location>
</feature>
<feature type="transmembrane region" description="Helical" evidence="7">
    <location>
        <begin position="904"/>
        <end position="924"/>
    </location>
</feature>
<feature type="transmembrane region" description="Helical" evidence="7">
    <location>
        <begin position="1037"/>
        <end position="1055"/>
    </location>
</feature>
<feature type="transmembrane region" description="Helical" evidence="7">
    <location>
        <begin position="1062"/>
        <end position="1082"/>
    </location>
</feature>
<dbReference type="GeneID" id="116193840"/>
<dbReference type="CDD" id="cd16454">
    <property type="entry name" value="RING-H2_PA-TM-RING"/>
    <property type="match status" value="1"/>
</dbReference>
<dbReference type="Gene3D" id="3.60.15.10">
    <property type="entry name" value="Ribonuclease Z/Hydroxyacylglutathione hydrolase-like"/>
    <property type="match status" value="1"/>
</dbReference>
<dbReference type="PANTHER" id="PTHR11203:SF37">
    <property type="entry name" value="INTEGRATOR COMPLEX SUBUNIT 11"/>
    <property type="match status" value="1"/>
</dbReference>
<evidence type="ECO:0000256" key="7">
    <source>
        <dbReference type="SAM" id="Phobius"/>
    </source>
</evidence>
<feature type="region of interest" description="Disordered" evidence="6">
    <location>
        <begin position="756"/>
        <end position="783"/>
    </location>
</feature>
<reference evidence="10" key="2">
    <citation type="submission" date="2025-08" db="UniProtKB">
        <authorList>
            <consortium name="RefSeq"/>
        </authorList>
    </citation>
    <scope>IDENTIFICATION</scope>
    <source>
        <tissue evidence="10">Leaf</tissue>
    </source>
</reference>
<evidence type="ECO:0000313" key="9">
    <source>
        <dbReference type="Proteomes" id="UP000515151"/>
    </source>
</evidence>
<evidence type="ECO:0000259" key="8">
    <source>
        <dbReference type="PROSITE" id="PS50089"/>
    </source>
</evidence>
<dbReference type="PANTHER" id="PTHR11203">
    <property type="entry name" value="CLEAVAGE AND POLYADENYLATION SPECIFICITY FACTOR FAMILY MEMBER"/>
    <property type="match status" value="1"/>
</dbReference>
<keyword evidence="7" id="KW-0472">Membrane</keyword>
<dbReference type="InterPro" id="IPR050698">
    <property type="entry name" value="MBL"/>
</dbReference>
<dbReference type="Pfam" id="PF07521">
    <property type="entry name" value="RMMBL"/>
    <property type="match status" value="1"/>
</dbReference>
<keyword evidence="5" id="KW-0479">Metal-binding</keyword>
<dbReference type="SMART" id="SM00849">
    <property type="entry name" value="Lactamase_B"/>
    <property type="match status" value="1"/>
</dbReference>
<sequence length="1190" mass="132471">MAIDCLVLGAGQEVGKSCAVVTINGKRIMFDCGMHMGYLDHRRYPDFSLISLSSSGGFDRVLDCVIITHFHLDHVGALPYFTEVCGYSGPIYMTYPTKALAPLMLEDYRKVMVERRGEEEQFTSEHIANCMKKVIAVDLKQTIQVDKDLQIRAYYAGHVIGAAMFYAKVGDATMVYTGDYNMTPDRHLGAAQIDRLSLDLLITESTYATTIRDSKYAREREFLQAVHNCIVGGGKVLIPTFALGRAQELCILLDDYWERMNIKVPIYFAAGLTIQANMYYKMLINWTSQKVKETYATRNPFDFKNVHKFERSMIHAPGPCVLFATPGMISGGFSLEVFKHWAPSELNLITLPGYCVAGTIGHKLMSGRATTIDLDKDTRIDVRCQIHQLSFSPHTDSKGIMDLAKFLSPKHIVLVHGEKPKMASLKAKIETELGIPCYDPCNNETVSVPSTQYVKADASDAFLRACSSPNFEFSKRRHTEGEYLGLDDPESSQCLHVNDERVNHGILVLEGSKRVKVIHQDELLHLLGKEKHGIEYAYCLPLSSKQLAENEGTVLPSATVRSLNLLRSLLLRLSSELPEESIQDFGEQIRVESIQIKVCSKDSCPYRVRGYGENDSGAVFFCCRWSAGDEELAWKIITAMECPESSWIAPVTSATHRSRNSEEEEGLIGCPFFADVDSTLKMQNDSIDVIHDIMNKYKNEREEGQFWLSTSKFPNAVFLLFTLFIYHSTNKNRSKAREAVVLLVLLLLRLPEKAQTWKQESQEKDKGKTGSSPPTLSPSSPLTLCLSASPFPHQFVPFNPLQSPNPTRPNYAIAESKPMSSSAARSSSPTAASPAASAGSEAEGASDVNAPLLTPRQGTQEQSASLAALLGRATGRRGPSMLVRETAAQELEQRRADWGYSRPVVALDMVWNAAFVVVSIIMLVCTVDEHPNTPVRLWICGYAAQCLVHVVLVWLEYRRRNAQRVQDEERQQDQTYANNSDDEEAVGGSDRRFSRLTQSSAAKRCESVNTMASFLWWIVGFYWVVSGGNDLLHNAPRLYWLAVVFLAFDVFFAIFCVVLACLIGIALCCCLPCIIAILYAVAGQEGASEADLSILPKYKFQIASDNDKQAVGAGKMIPVETSSGYLANERILLSEDAECCICLSPYEDGVELRTLPCNHHFHATCIVKWLKMNATCPLCKYNILKGNEQI</sequence>
<comment type="similarity">
    <text evidence="2">Belongs to the metallo-beta-lactamase superfamily. RNA-metabolizing metallo-beta-lactamase-like family. INTS11 subfamily.</text>
</comment>
<dbReference type="RefSeq" id="XP_031378451.1">
    <property type="nucleotide sequence ID" value="XM_031522591.1"/>
</dbReference>
<dbReference type="Gene3D" id="3.30.40.10">
    <property type="entry name" value="Zinc/RING finger domain, C3HC4 (zinc finger)"/>
    <property type="match status" value="1"/>
</dbReference>
<feature type="transmembrane region" description="Helical" evidence="7">
    <location>
        <begin position="706"/>
        <end position="726"/>
    </location>
</feature>
<evidence type="ECO:0000256" key="4">
    <source>
        <dbReference type="ARBA" id="ARBA00023242"/>
    </source>
</evidence>
<dbReference type="CDD" id="cd16291">
    <property type="entry name" value="INTS11-like_MBL-fold"/>
    <property type="match status" value="1"/>
</dbReference>
<dbReference type="Pfam" id="PF10996">
    <property type="entry name" value="Beta-Casp"/>
    <property type="match status" value="1"/>
</dbReference>
<organism evidence="9 10">
    <name type="scientific">Punica granatum</name>
    <name type="common">Pomegranate</name>
    <dbReference type="NCBI Taxonomy" id="22663"/>
    <lineage>
        <taxon>Eukaryota</taxon>
        <taxon>Viridiplantae</taxon>
        <taxon>Streptophyta</taxon>
        <taxon>Embryophyta</taxon>
        <taxon>Tracheophyta</taxon>
        <taxon>Spermatophyta</taxon>
        <taxon>Magnoliopsida</taxon>
        <taxon>eudicotyledons</taxon>
        <taxon>Gunneridae</taxon>
        <taxon>Pentapetalae</taxon>
        <taxon>rosids</taxon>
        <taxon>malvids</taxon>
        <taxon>Myrtales</taxon>
        <taxon>Lythraceae</taxon>
        <taxon>Punica</taxon>
    </lineage>
</organism>
<dbReference type="Proteomes" id="UP000515151">
    <property type="component" value="Chromosome 2"/>
</dbReference>
<dbReference type="SUPFAM" id="SSF56281">
    <property type="entry name" value="Metallo-hydrolase/oxidoreductase"/>
    <property type="match status" value="1"/>
</dbReference>
<dbReference type="FunFam" id="3.60.15.10:FF:000028">
    <property type="entry name" value="Integrator complex subunit 11 isoform X3"/>
    <property type="match status" value="1"/>
</dbReference>
<keyword evidence="7" id="KW-1133">Transmembrane helix</keyword>
<dbReference type="GO" id="GO:0004521">
    <property type="term" value="F:RNA endonuclease activity"/>
    <property type="evidence" value="ECO:0007669"/>
    <property type="project" value="TreeGrafter"/>
</dbReference>
<dbReference type="Gene3D" id="3.40.50.10890">
    <property type="match status" value="1"/>
</dbReference>
<keyword evidence="9" id="KW-1185">Reference proteome</keyword>
<dbReference type="InterPro" id="IPR041897">
    <property type="entry name" value="INTS11-like_MBL-fold"/>
</dbReference>
<keyword evidence="5" id="KW-0863">Zinc-finger</keyword>
<evidence type="ECO:0000256" key="6">
    <source>
        <dbReference type="SAM" id="MobiDB-lite"/>
    </source>
</evidence>
<evidence type="ECO:0000256" key="3">
    <source>
        <dbReference type="ARBA" id="ARBA00022801"/>
    </source>
</evidence>
<keyword evidence="4" id="KW-0539">Nucleus</keyword>
<feature type="compositionally biased region" description="Low complexity" evidence="6">
    <location>
        <begin position="820"/>
        <end position="846"/>
    </location>
</feature>
<dbReference type="InterPro" id="IPR022712">
    <property type="entry name" value="Beta_Casp"/>
</dbReference>
<dbReference type="SUPFAM" id="SSF57850">
    <property type="entry name" value="RING/U-box"/>
    <property type="match status" value="1"/>
</dbReference>
<dbReference type="FunFam" id="3.30.40.10:FF:000391">
    <property type="entry name" value="E3 ubiquitin protein ligase RIE1"/>
    <property type="match status" value="1"/>
</dbReference>
<dbReference type="GO" id="GO:0008270">
    <property type="term" value="F:zinc ion binding"/>
    <property type="evidence" value="ECO:0007669"/>
    <property type="project" value="UniProtKB-KW"/>
</dbReference>
<dbReference type="SMART" id="SM00184">
    <property type="entry name" value="RING"/>
    <property type="match status" value="1"/>
</dbReference>
<keyword evidence="7" id="KW-0812">Transmembrane</keyword>
<dbReference type="FunFam" id="3.40.50.10890:FF:000005">
    <property type="entry name" value="Cleavage and polyadenylation specificity factor subunit 3-II"/>
    <property type="match status" value="1"/>
</dbReference>
<dbReference type="InterPro" id="IPR013083">
    <property type="entry name" value="Znf_RING/FYVE/PHD"/>
</dbReference>
<comment type="subcellular location">
    <subcellularLocation>
        <location evidence="1">Nucleus</location>
    </subcellularLocation>
</comment>
<reference evidence="9" key="1">
    <citation type="journal article" date="2020" name="Plant Biotechnol. J.">
        <title>The pomegranate (Punica granatum L.) draft genome dissects genetic divergence between soft- and hard-seeded cultivars.</title>
        <authorList>
            <person name="Luo X."/>
            <person name="Li H."/>
            <person name="Wu Z."/>
            <person name="Yao W."/>
            <person name="Zhao P."/>
            <person name="Cao D."/>
            <person name="Yu H."/>
            <person name="Li K."/>
            <person name="Poudel K."/>
            <person name="Zhao D."/>
            <person name="Zhang F."/>
            <person name="Xia X."/>
            <person name="Chen L."/>
            <person name="Wang Q."/>
            <person name="Jing D."/>
            <person name="Cao S."/>
        </authorList>
    </citation>
    <scope>NUCLEOTIDE SEQUENCE [LARGE SCALE GENOMIC DNA]</scope>
    <source>
        <strain evidence="9">cv. Tunisia</strain>
    </source>
</reference>
<accession>A0A6P8CA44</accession>
<keyword evidence="5" id="KW-0862">Zinc</keyword>
<dbReference type="PROSITE" id="PS50089">
    <property type="entry name" value="ZF_RING_2"/>
    <property type="match status" value="1"/>
</dbReference>
<feature type="domain" description="RING-type" evidence="8">
    <location>
        <begin position="1139"/>
        <end position="1180"/>
    </location>
</feature>